<feature type="transmembrane region" description="Helical" evidence="1">
    <location>
        <begin position="102"/>
        <end position="121"/>
    </location>
</feature>
<feature type="transmembrane region" description="Helical" evidence="1">
    <location>
        <begin position="327"/>
        <end position="349"/>
    </location>
</feature>
<feature type="transmembrane region" description="Helical" evidence="1">
    <location>
        <begin position="292"/>
        <end position="315"/>
    </location>
</feature>
<feature type="transmembrane region" description="Helical" evidence="1">
    <location>
        <begin position="248"/>
        <end position="271"/>
    </location>
</feature>
<feature type="transmembrane region" description="Helical" evidence="1">
    <location>
        <begin position="78"/>
        <end position="95"/>
    </location>
</feature>
<keyword evidence="1" id="KW-1133">Transmembrane helix</keyword>
<organism evidence="2 3">
    <name type="scientific">Actinomadura alba</name>
    <dbReference type="NCBI Taxonomy" id="406431"/>
    <lineage>
        <taxon>Bacteria</taxon>
        <taxon>Bacillati</taxon>
        <taxon>Actinomycetota</taxon>
        <taxon>Actinomycetes</taxon>
        <taxon>Streptosporangiales</taxon>
        <taxon>Thermomonosporaceae</taxon>
        <taxon>Actinomadura</taxon>
    </lineage>
</organism>
<dbReference type="InterPro" id="IPR025291">
    <property type="entry name" value="DUF4153"/>
</dbReference>
<keyword evidence="1" id="KW-0472">Membrane</keyword>
<dbReference type="Pfam" id="PF13687">
    <property type="entry name" value="DUF4153"/>
    <property type="match status" value="1"/>
</dbReference>
<gene>
    <name evidence="2" type="ORF">HKK74_04355</name>
</gene>
<dbReference type="EMBL" id="JABVEC010000002">
    <property type="protein sequence ID" value="MBC6464730.1"/>
    <property type="molecule type" value="Genomic_DNA"/>
</dbReference>
<feature type="transmembrane region" description="Helical" evidence="1">
    <location>
        <begin position="206"/>
        <end position="228"/>
    </location>
</feature>
<accession>A0ABR7LJ02</accession>
<keyword evidence="3" id="KW-1185">Reference proteome</keyword>
<feature type="transmembrane region" description="Helical" evidence="1">
    <location>
        <begin position="361"/>
        <end position="382"/>
    </location>
</feature>
<feature type="transmembrane region" description="Helical" evidence="1">
    <location>
        <begin position="165"/>
        <end position="185"/>
    </location>
</feature>
<evidence type="ECO:0000313" key="2">
    <source>
        <dbReference type="EMBL" id="MBC6464730.1"/>
    </source>
</evidence>
<evidence type="ECO:0000256" key="1">
    <source>
        <dbReference type="SAM" id="Phobius"/>
    </source>
</evidence>
<feature type="transmembrane region" description="Helical" evidence="1">
    <location>
        <begin position="388"/>
        <end position="407"/>
    </location>
</feature>
<reference evidence="2 3" key="1">
    <citation type="submission" date="2020-06" db="EMBL/GenBank/DDBJ databases">
        <title>Actinomadura xiongansis sp. nov., isolated from soil of Baiyangdian.</title>
        <authorList>
            <person name="Zhang X."/>
        </authorList>
    </citation>
    <scope>NUCLEOTIDE SEQUENCE [LARGE SCALE GENOMIC DNA]</scope>
    <source>
        <strain evidence="2 3">HBUM206468</strain>
    </source>
</reference>
<proteinExistence type="predicted"/>
<dbReference type="RefSeq" id="WP_187241722.1">
    <property type="nucleotide sequence ID" value="NZ_BAAAOK010000008.1"/>
</dbReference>
<dbReference type="Proteomes" id="UP000805614">
    <property type="component" value="Unassembled WGS sequence"/>
</dbReference>
<evidence type="ECO:0000313" key="3">
    <source>
        <dbReference type="Proteomes" id="UP000805614"/>
    </source>
</evidence>
<comment type="caution">
    <text evidence="2">The sequence shown here is derived from an EMBL/GenBank/DDBJ whole genome shotgun (WGS) entry which is preliminary data.</text>
</comment>
<keyword evidence="1" id="KW-0812">Transmembrane</keyword>
<protein>
    <submittedName>
        <fullName evidence="2">DUF4173 domain-containing protein</fullName>
    </submittedName>
</protein>
<name>A0ABR7LJ02_9ACTN</name>
<sequence>MTVHLDRSVDRLDRVFEEWPPPPRPASLRVLVSALLAGLTGAIALGDVFGGGLGINIVITAAAVALAVLPAARAAGRVDLAGGALALMALCLVGMAAVRDAVWITGLCVALAVPLASYALAGGRTWTHLLTGGLALPFAAGRMPPWAGAGIREAVGSSGPRVRPIALTALSAIGLVALFGALFAGADAAFRDLLGHLVPSVTYGSALWRTLACVATAGVVLAAVFLVLAPPPAPAAPPGRPVTRWVWAVPLLALNLLFVAFAAVQATVALASDKDRLLRSTGLGYAEYARQGFFQLVLVTVLVVVVVAVAVRLAPRGDAADRAVVRSLLGALCGLTLVVVAVALRRLYLYEEAYGWTRLRLWVHAFELWLGLVIVLIAAAGIRLRATWLPRAVAASGGAALIALAALNPDGFIAERNIARYEQSGKIDIAYLRGLSADAVPALRGLPEPHRSCVLGHFAGRLEGEEHRLSANLGRHRARAIVAPVPVATCRL</sequence>
<feature type="transmembrane region" description="Helical" evidence="1">
    <location>
        <begin position="53"/>
        <end position="72"/>
    </location>
</feature>